<dbReference type="Proteomes" id="UP000249056">
    <property type="component" value="Unassembled WGS sequence"/>
</dbReference>
<gene>
    <name evidence="3" type="ORF">DID88_009033</name>
</gene>
<evidence type="ECO:0000313" key="3">
    <source>
        <dbReference type="EMBL" id="RAL59004.1"/>
    </source>
</evidence>
<accession>A0A395IGF2</accession>
<organism evidence="3 4">
    <name type="scientific">Monilinia fructigena</name>
    <dbReference type="NCBI Taxonomy" id="38457"/>
    <lineage>
        <taxon>Eukaryota</taxon>
        <taxon>Fungi</taxon>
        <taxon>Dikarya</taxon>
        <taxon>Ascomycota</taxon>
        <taxon>Pezizomycotina</taxon>
        <taxon>Leotiomycetes</taxon>
        <taxon>Helotiales</taxon>
        <taxon>Sclerotiniaceae</taxon>
        <taxon>Monilinia</taxon>
    </lineage>
</organism>
<keyword evidence="4" id="KW-1185">Reference proteome</keyword>
<name>A0A395IGF2_9HELO</name>
<feature type="region of interest" description="Disordered" evidence="1">
    <location>
        <begin position="85"/>
        <end position="112"/>
    </location>
</feature>
<evidence type="ECO:0000256" key="2">
    <source>
        <dbReference type="SAM" id="Phobius"/>
    </source>
</evidence>
<keyword evidence="2" id="KW-0812">Transmembrane</keyword>
<protein>
    <submittedName>
        <fullName evidence="3">Uncharacterized protein</fullName>
    </submittedName>
</protein>
<comment type="caution">
    <text evidence="3">The sequence shown here is derived from an EMBL/GenBank/DDBJ whole genome shotgun (WGS) entry which is preliminary data.</text>
</comment>
<proteinExistence type="predicted"/>
<reference evidence="3 4" key="1">
    <citation type="submission" date="2018-06" db="EMBL/GenBank/DDBJ databases">
        <title>Genome Sequence of the Brown Rot Fungal Pathogen Monilinia fructigena.</title>
        <authorList>
            <person name="Landi L."/>
            <person name="De Miccolis Angelini R.M."/>
            <person name="Pollastro S."/>
            <person name="Abate D."/>
            <person name="Faretra F."/>
            <person name="Romanazzi G."/>
        </authorList>
    </citation>
    <scope>NUCLEOTIDE SEQUENCE [LARGE SCALE GENOMIC DNA]</scope>
    <source>
        <strain evidence="3 4">Mfrg269</strain>
    </source>
</reference>
<feature type="compositionally biased region" description="Polar residues" evidence="1">
    <location>
        <begin position="85"/>
        <end position="108"/>
    </location>
</feature>
<evidence type="ECO:0000256" key="1">
    <source>
        <dbReference type="SAM" id="MobiDB-lite"/>
    </source>
</evidence>
<dbReference type="AlphaFoldDB" id="A0A395IGF2"/>
<dbReference type="OrthoDB" id="2985014at2759"/>
<evidence type="ECO:0000313" key="4">
    <source>
        <dbReference type="Proteomes" id="UP000249056"/>
    </source>
</evidence>
<dbReference type="EMBL" id="QKRW01000062">
    <property type="protein sequence ID" value="RAL59004.1"/>
    <property type="molecule type" value="Genomic_DNA"/>
</dbReference>
<keyword evidence="2" id="KW-0472">Membrane</keyword>
<feature type="transmembrane region" description="Helical" evidence="2">
    <location>
        <begin position="6"/>
        <end position="31"/>
    </location>
</feature>
<keyword evidence="2" id="KW-1133">Transmembrane helix</keyword>
<feature type="transmembrane region" description="Helical" evidence="2">
    <location>
        <begin position="51"/>
        <end position="71"/>
    </location>
</feature>
<sequence>MPTQASLGVGIIQTAYRLSITIGLAITSAVFNTAASGKASTEDANLSYRRVYICSIIFAAISLSTIPFMYIETRARDNANVSTSTTTIMPETNSSTTVNQSPSNNHSTPHGVGTFLDRIARFRTEELSGSLRITRSLPLTRPNRPSPLNLKINEQPHHEYQEGISNTQRYDPSLSRARTMNDIAQGLFQPSKMELGVSTTSRILEKS</sequence>